<reference evidence="1 2" key="1">
    <citation type="submission" date="2021-06" db="EMBL/GenBank/DDBJ databases">
        <title>Caerostris extrusa draft genome.</title>
        <authorList>
            <person name="Kono N."/>
            <person name="Arakawa K."/>
        </authorList>
    </citation>
    <scope>NUCLEOTIDE SEQUENCE [LARGE SCALE GENOMIC DNA]</scope>
</reference>
<protein>
    <submittedName>
        <fullName evidence="1">Uncharacterized protein</fullName>
    </submittedName>
</protein>
<sequence length="80" mass="8759">MHTLSTLTTVNPLNLETTPRYGAVSISKRIDIGTENENKDSNFANAANLLYSGLKRDSSILSNPTYLLLHLESPGYFSGN</sequence>
<proteinExistence type="predicted"/>
<accession>A0AAV4RP48</accession>
<organism evidence="1 2">
    <name type="scientific">Caerostris extrusa</name>
    <name type="common">Bark spider</name>
    <name type="synonym">Caerostris bankana</name>
    <dbReference type="NCBI Taxonomy" id="172846"/>
    <lineage>
        <taxon>Eukaryota</taxon>
        <taxon>Metazoa</taxon>
        <taxon>Ecdysozoa</taxon>
        <taxon>Arthropoda</taxon>
        <taxon>Chelicerata</taxon>
        <taxon>Arachnida</taxon>
        <taxon>Araneae</taxon>
        <taxon>Araneomorphae</taxon>
        <taxon>Entelegynae</taxon>
        <taxon>Araneoidea</taxon>
        <taxon>Araneidae</taxon>
        <taxon>Caerostris</taxon>
    </lineage>
</organism>
<keyword evidence="2" id="KW-1185">Reference proteome</keyword>
<dbReference type="EMBL" id="BPLR01008187">
    <property type="protein sequence ID" value="GIY22726.1"/>
    <property type="molecule type" value="Genomic_DNA"/>
</dbReference>
<dbReference type="AlphaFoldDB" id="A0AAV4RP48"/>
<gene>
    <name evidence="1" type="ORF">CEXT_282301</name>
</gene>
<evidence type="ECO:0000313" key="1">
    <source>
        <dbReference type="EMBL" id="GIY22726.1"/>
    </source>
</evidence>
<comment type="caution">
    <text evidence="1">The sequence shown here is derived from an EMBL/GenBank/DDBJ whole genome shotgun (WGS) entry which is preliminary data.</text>
</comment>
<evidence type="ECO:0000313" key="2">
    <source>
        <dbReference type="Proteomes" id="UP001054945"/>
    </source>
</evidence>
<dbReference type="Proteomes" id="UP001054945">
    <property type="component" value="Unassembled WGS sequence"/>
</dbReference>
<name>A0AAV4RP48_CAEEX</name>